<dbReference type="Proteomes" id="UP000034329">
    <property type="component" value="Unassembled WGS sequence"/>
</dbReference>
<accession>A0A0G1PVM7</accession>
<protein>
    <submittedName>
        <fullName evidence="1">Uncharacterized protein</fullName>
    </submittedName>
</protein>
<dbReference type="AlphaFoldDB" id="A0A0G1PVM7"/>
<evidence type="ECO:0000313" key="2">
    <source>
        <dbReference type="Proteomes" id="UP000034329"/>
    </source>
</evidence>
<organism evidence="1 2">
    <name type="scientific">Candidatus Woesebacteria bacterium GW2011_GWB1_45_5</name>
    <dbReference type="NCBI Taxonomy" id="1618581"/>
    <lineage>
        <taxon>Bacteria</taxon>
        <taxon>Candidatus Woeseibacteriota</taxon>
    </lineage>
</organism>
<comment type="caution">
    <text evidence="1">The sequence shown here is derived from an EMBL/GenBank/DDBJ whole genome shotgun (WGS) entry which is preliminary data.</text>
</comment>
<dbReference type="EMBL" id="LCLA01000038">
    <property type="protein sequence ID" value="KKU09528.1"/>
    <property type="molecule type" value="Genomic_DNA"/>
</dbReference>
<evidence type="ECO:0000313" key="1">
    <source>
        <dbReference type="EMBL" id="KKU09528.1"/>
    </source>
</evidence>
<gene>
    <name evidence="1" type="ORF">UX13_C0038G0010</name>
</gene>
<sequence length="192" mass="21676">MGKDPARTTNLVNKKRIESEFLRNKLKLKSLEAKRSLFENYPHVETFLTERGLDLAKLREHSAKVITTGALTGTLLFAPPTFVKNLPSPKEIVKSISDLQSGQPEAPQRLLIDSLREVLPGRAGPLERSQEKALEQIFEKVIGVKTRATLEGEHLNTTYGYIGAEQHLMRYPGDIMNTHPKVAEDDTEKFWL</sequence>
<reference evidence="1 2" key="1">
    <citation type="journal article" date="2015" name="Nature">
        <title>rRNA introns, odd ribosomes, and small enigmatic genomes across a large radiation of phyla.</title>
        <authorList>
            <person name="Brown C.T."/>
            <person name="Hug L.A."/>
            <person name="Thomas B.C."/>
            <person name="Sharon I."/>
            <person name="Castelle C.J."/>
            <person name="Singh A."/>
            <person name="Wilkins M.J."/>
            <person name="Williams K.H."/>
            <person name="Banfield J.F."/>
        </authorList>
    </citation>
    <scope>NUCLEOTIDE SEQUENCE [LARGE SCALE GENOMIC DNA]</scope>
</reference>
<proteinExistence type="predicted"/>
<name>A0A0G1PVM7_9BACT</name>